<evidence type="ECO:0000256" key="1">
    <source>
        <dbReference type="SAM" id="MobiDB-lite"/>
    </source>
</evidence>
<name>A0A0A9AC46_ARUDO</name>
<sequence length="42" mass="4174">MTGGPALSVRGREGGVQEGAFGLGRQQGGEGAAGWRLSWASA</sequence>
<organism evidence="2">
    <name type="scientific">Arundo donax</name>
    <name type="common">Giant reed</name>
    <name type="synonym">Donax arundinaceus</name>
    <dbReference type="NCBI Taxonomy" id="35708"/>
    <lineage>
        <taxon>Eukaryota</taxon>
        <taxon>Viridiplantae</taxon>
        <taxon>Streptophyta</taxon>
        <taxon>Embryophyta</taxon>
        <taxon>Tracheophyta</taxon>
        <taxon>Spermatophyta</taxon>
        <taxon>Magnoliopsida</taxon>
        <taxon>Liliopsida</taxon>
        <taxon>Poales</taxon>
        <taxon>Poaceae</taxon>
        <taxon>PACMAD clade</taxon>
        <taxon>Arundinoideae</taxon>
        <taxon>Arundineae</taxon>
        <taxon>Arundo</taxon>
    </lineage>
</organism>
<dbReference type="EMBL" id="GBRH01249224">
    <property type="protein sequence ID" value="JAD48671.1"/>
    <property type="molecule type" value="Transcribed_RNA"/>
</dbReference>
<evidence type="ECO:0000313" key="2">
    <source>
        <dbReference type="EMBL" id="JAD48671.1"/>
    </source>
</evidence>
<dbReference type="AlphaFoldDB" id="A0A0A9AC46"/>
<feature type="region of interest" description="Disordered" evidence="1">
    <location>
        <begin position="1"/>
        <end position="42"/>
    </location>
</feature>
<reference evidence="2" key="2">
    <citation type="journal article" date="2015" name="Data Brief">
        <title>Shoot transcriptome of the giant reed, Arundo donax.</title>
        <authorList>
            <person name="Barrero R.A."/>
            <person name="Guerrero F.D."/>
            <person name="Moolhuijzen P."/>
            <person name="Goolsby J.A."/>
            <person name="Tidwell J."/>
            <person name="Bellgard S.E."/>
            <person name="Bellgard M.I."/>
        </authorList>
    </citation>
    <scope>NUCLEOTIDE SEQUENCE</scope>
    <source>
        <tissue evidence="2">Shoot tissue taken approximately 20 cm above the soil surface</tissue>
    </source>
</reference>
<accession>A0A0A9AC46</accession>
<reference evidence="2" key="1">
    <citation type="submission" date="2014-09" db="EMBL/GenBank/DDBJ databases">
        <authorList>
            <person name="Magalhaes I.L.F."/>
            <person name="Oliveira U."/>
            <person name="Santos F.R."/>
            <person name="Vidigal T.H.D.A."/>
            <person name="Brescovit A.D."/>
            <person name="Santos A.J."/>
        </authorList>
    </citation>
    <scope>NUCLEOTIDE SEQUENCE</scope>
    <source>
        <tissue evidence="2">Shoot tissue taken approximately 20 cm above the soil surface</tissue>
    </source>
</reference>
<proteinExistence type="predicted"/>
<feature type="compositionally biased region" description="Gly residues" evidence="1">
    <location>
        <begin position="16"/>
        <end position="32"/>
    </location>
</feature>
<protein>
    <submittedName>
        <fullName evidence="2">Uncharacterized protein</fullName>
    </submittedName>
</protein>